<accession>A0A5F7ZCZ9</accession>
<dbReference type="Bgee" id="ENSMMUG00000065142">
    <property type="expression patterns" value="Expressed in cerebellum and 4 other cell types or tissues"/>
</dbReference>
<reference evidence="2" key="1">
    <citation type="journal article" date="2007" name="Science">
        <title>Evolutionary and biomedical insights from the rhesus macaque genome.</title>
        <authorList>
            <person name="Gibbs R.A."/>
            <person name="Rogers J."/>
            <person name="Katze M.G."/>
            <person name="Bumgarner R."/>
            <person name="Weinstock G.M."/>
            <person name="Mardis E.R."/>
            <person name="Remington K.A."/>
            <person name="Strausberg R.L."/>
            <person name="Venter J.C."/>
            <person name="Wilson R.K."/>
            <person name="Batzer M.A."/>
            <person name="Bustamante C.D."/>
            <person name="Eichler E.E."/>
            <person name="Hahn M.W."/>
            <person name="Hardison R.C."/>
            <person name="Makova K.D."/>
            <person name="Miller W."/>
            <person name="Milosavljevic A."/>
            <person name="Palermo R.E."/>
            <person name="Siepel A."/>
            <person name="Sikela J.M."/>
            <person name="Attaway T."/>
            <person name="Bell S."/>
            <person name="Bernard K.E."/>
            <person name="Buhay C.J."/>
            <person name="Chandrabose M.N."/>
            <person name="Dao M."/>
            <person name="Davis C."/>
            <person name="Delehaunty K.D."/>
            <person name="Ding Y."/>
            <person name="Dinh H.H."/>
            <person name="Dugan-Rocha S."/>
            <person name="Fulton L.A."/>
            <person name="Gabisi R.A."/>
            <person name="Garner T.T."/>
            <person name="Godfrey J."/>
            <person name="Hawes A.C."/>
            <person name="Hernandez J."/>
            <person name="Hines S."/>
            <person name="Holder M."/>
            <person name="Hume J."/>
            <person name="Jhangiani S.N."/>
            <person name="Joshi V."/>
            <person name="Khan Z.M."/>
            <person name="Kirkness E.F."/>
            <person name="Cree A."/>
            <person name="Fowler R.G."/>
            <person name="Lee S."/>
            <person name="Lewis L.R."/>
            <person name="Li Z."/>
            <person name="Liu Y.-S."/>
            <person name="Moore S.M."/>
            <person name="Muzny D."/>
            <person name="Nazareth L.V."/>
            <person name="Ngo D.N."/>
            <person name="Okwuonu G.O."/>
            <person name="Pai G."/>
            <person name="Parker D."/>
            <person name="Paul H.A."/>
            <person name="Pfannkoch C."/>
            <person name="Pohl C.S."/>
            <person name="Rogers Y.-H.C."/>
            <person name="Ruiz S.J."/>
            <person name="Sabo A."/>
            <person name="Santibanez J."/>
            <person name="Schneider B.W."/>
            <person name="Smith S.M."/>
            <person name="Sodergren E."/>
            <person name="Svatek A.F."/>
            <person name="Utterback T.R."/>
            <person name="Vattathil S."/>
            <person name="Warren W."/>
            <person name="White C.S."/>
            <person name="Chinwalla A.T."/>
            <person name="Feng Y."/>
            <person name="Halpern A.L."/>
            <person name="Hillier L.W."/>
            <person name="Huang X."/>
            <person name="Minx P."/>
            <person name="Nelson J.O."/>
            <person name="Pepin K.H."/>
            <person name="Qin X."/>
            <person name="Sutton G.G."/>
            <person name="Venter E."/>
            <person name="Walenz B.P."/>
            <person name="Wallis J.W."/>
            <person name="Worley K.C."/>
            <person name="Yang S.-P."/>
            <person name="Jones S.M."/>
            <person name="Marra M.A."/>
            <person name="Rocchi M."/>
            <person name="Schein J.E."/>
            <person name="Baertsch R."/>
            <person name="Clarke L."/>
            <person name="Csuros M."/>
            <person name="Glasscock J."/>
            <person name="Harris R.A."/>
            <person name="Havlak P."/>
            <person name="Jackson A.R."/>
            <person name="Jiang H."/>
            <person name="Liu Y."/>
            <person name="Messina D.N."/>
            <person name="Shen Y."/>
            <person name="Song H.X.-Z."/>
            <person name="Wylie T."/>
            <person name="Zhang L."/>
            <person name="Birney E."/>
            <person name="Han K."/>
            <person name="Konkel M.K."/>
            <person name="Lee J."/>
            <person name="Smit A.F.A."/>
            <person name="Ullmer B."/>
            <person name="Wang H."/>
            <person name="Xing J."/>
            <person name="Burhans R."/>
            <person name="Cheng Z."/>
            <person name="Karro J.E."/>
            <person name="Ma J."/>
            <person name="Raney B."/>
            <person name="She X."/>
            <person name="Cox M.J."/>
            <person name="Demuth J.P."/>
            <person name="Dumas L.J."/>
            <person name="Han S.-G."/>
            <person name="Hopkins J."/>
            <person name="Karimpour-Fard A."/>
            <person name="Kim Y.H."/>
            <person name="Pollack J.R."/>
            <person name="Vinar T."/>
            <person name="Addo-Quaye C."/>
            <person name="Degenhardt J."/>
            <person name="Denby A."/>
            <person name="Hubisz M.J."/>
            <person name="Indap A."/>
            <person name="Kosiol C."/>
            <person name="Lahn B.T."/>
            <person name="Lawson H.A."/>
            <person name="Marklein A."/>
            <person name="Nielsen R."/>
            <person name="Vallender E.J."/>
            <person name="Clark A.G."/>
            <person name="Ferguson B."/>
            <person name="Hernandez R.D."/>
            <person name="Hirani K."/>
            <person name="Kehrer-Sawatzki H."/>
            <person name="Kolb J."/>
            <person name="Patil S."/>
            <person name="Pu L.-L."/>
            <person name="Ren Y."/>
            <person name="Smith D.G."/>
            <person name="Wheeler D.A."/>
            <person name="Schenck I."/>
            <person name="Ball E.V."/>
            <person name="Chen R."/>
            <person name="Cooper D.N."/>
            <person name="Giardine B."/>
            <person name="Hsu F."/>
            <person name="Kent W.J."/>
            <person name="Lesk A."/>
            <person name="Nelson D.L."/>
            <person name="O'brien W.E."/>
            <person name="Pruefer K."/>
            <person name="Stenson P.D."/>
            <person name="Wallace J.C."/>
            <person name="Ke H."/>
            <person name="Liu X.-M."/>
            <person name="Wang P."/>
            <person name="Xiang A.P."/>
            <person name="Yang F."/>
            <person name="Barber G.P."/>
            <person name="Haussler D."/>
            <person name="Karolchik D."/>
            <person name="Kern A.D."/>
            <person name="Kuhn R.M."/>
            <person name="Smith K.E."/>
            <person name="Zwieg A.S."/>
        </authorList>
    </citation>
    <scope>NUCLEOTIDE SEQUENCE [LARGE SCALE GENOMIC DNA]</scope>
    <source>
        <strain evidence="2">17573</strain>
    </source>
</reference>
<dbReference type="Ensembl" id="ENSMMUT00000079460.1">
    <property type="protein sequence ID" value="ENSMMUP00000063489.1"/>
    <property type="gene ID" value="ENSMMUG00000065142.1"/>
</dbReference>
<evidence type="ECO:0000313" key="1">
    <source>
        <dbReference type="Ensembl" id="ENSMMUP00000063489.1"/>
    </source>
</evidence>
<reference evidence="1" key="3">
    <citation type="submission" date="2025-08" db="UniProtKB">
        <authorList>
            <consortium name="Ensembl"/>
        </authorList>
    </citation>
    <scope>IDENTIFICATION</scope>
    <source>
        <strain evidence="1">17573</strain>
    </source>
</reference>
<sequence length="109" mass="12007">FFFFFDRFSLSLCHPGWSAVAKISAHYFCLPCSSDKRFSCLSLPSSWDYSCVSPHWLIFVFLVELGFHHVGQVGLELLTSSDPPASASQSAGNTGVSLAPCIILTRTTR</sequence>
<organism evidence="1 2">
    <name type="scientific">Macaca mulatta</name>
    <name type="common">Rhesus macaque</name>
    <dbReference type="NCBI Taxonomy" id="9544"/>
    <lineage>
        <taxon>Eukaryota</taxon>
        <taxon>Metazoa</taxon>
        <taxon>Chordata</taxon>
        <taxon>Craniata</taxon>
        <taxon>Vertebrata</taxon>
        <taxon>Euteleostomi</taxon>
        <taxon>Mammalia</taxon>
        <taxon>Eutheria</taxon>
        <taxon>Euarchontoglires</taxon>
        <taxon>Primates</taxon>
        <taxon>Haplorrhini</taxon>
        <taxon>Catarrhini</taxon>
        <taxon>Cercopithecidae</taxon>
        <taxon>Cercopithecinae</taxon>
        <taxon>Macaca</taxon>
    </lineage>
</organism>
<reference evidence="1" key="4">
    <citation type="submission" date="2025-09" db="UniProtKB">
        <authorList>
            <consortium name="Ensembl"/>
        </authorList>
    </citation>
    <scope>IDENTIFICATION</scope>
    <source>
        <strain evidence="1">17573</strain>
    </source>
</reference>
<name>A0A5F7ZCZ9_MACMU</name>
<dbReference type="AlphaFoldDB" id="A0A5F7ZCZ9"/>
<dbReference type="VEuPathDB" id="HostDB:ENSMMUG00000065142"/>
<dbReference type="Proteomes" id="UP000006718">
    <property type="component" value="Chromosome 3"/>
</dbReference>
<evidence type="ECO:0000313" key="2">
    <source>
        <dbReference type="Proteomes" id="UP000006718"/>
    </source>
</evidence>
<reference evidence="1" key="2">
    <citation type="submission" date="2019-01" db="EMBL/GenBank/DDBJ databases">
        <authorList>
            <person name="Graves T."/>
            <person name="Eichler E.E."/>
            <person name="Wilson R.K."/>
        </authorList>
    </citation>
    <scope>NUCLEOTIDE SEQUENCE [LARGE SCALE GENOMIC DNA]</scope>
    <source>
        <strain evidence="1">17573</strain>
    </source>
</reference>
<dbReference type="InParanoid" id="A0A5F7ZCZ9"/>
<dbReference type="PRINTS" id="PR02045">
    <property type="entry name" value="F138DOMAIN"/>
</dbReference>
<proteinExistence type="predicted"/>
<dbReference type="PANTHER" id="PTHR12138:SF155">
    <property type="entry name" value="DOWN SYNDROME CRITICAL REGION PROTEIN 8"/>
    <property type="match status" value="1"/>
</dbReference>
<dbReference type="PANTHER" id="PTHR12138">
    <property type="entry name" value="PRIMATE-EXPANDED PROTEIN FAMILY"/>
    <property type="match status" value="1"/>
</dbReference>
<keyword evidence="2" id="KW-1185">Reference proteome</keyword>
<protein>
    <submittedName>
        <fullName evidence="1">Uncharacterized protein</fullName>
    </submittedName>
</protein>
<dbReference type="GeneTree" id="ENSGT00940000164709"/>